<dbReference type="Proteomes" id="UP001158576">
    <property type="component" value="Chromosome 2"/>
</dbReference>
<dbReference type="Pfam" id="PF03104">
    <property type="entry name" value="DNA_pol_B_exo1"/>
    <property type="match status" value="1"/>
</dbReference>
<feature type="domain" description="DNA-directed DNA polymerase family B exonuclease" evidence="9">
    <location>
        <begin position="19"/>
        <end position="200"/>
    </location>
</feature>
<reference evidence="10 11" key="1">
    <citation type="submission" date="2021-04" db="EMBL/GenBank/DDBJ databases">
        <authorList>
            <person name="Bliznina A."/>
        </authorList>
    </citation>
    <scope>NUCLEOTIDE SEQUENCE [LARGE SCALE GENOMIC DNA]</scope>
</reference>
<dbReference type="PROSITE" id="PS00116">
    <property type="entry name" value="DNA_POLYMERASE_B"/>
    <property type="match status" value="1"/>
</dbReference>
<name>A0ABN7TAJ8_OIKDI</name>
<dbReference type="Gene3D" id="3.90.1600.10">
    <property type="entry name" value="Palm domain of DNA polymerase"/>
    <property type="match status" value="1"/>
</dbReference>
<sequence>MMHDFSIFHEKTQDNVFDQTLHRVDSMAESPDFRCSYSAVCIEVFSDGRQNLPQDPKEDPLTAVCIVYYHSDEDREDETWLLYTRDKIYSEDDRYDLNPRLIFCKNEMTLFDKFARLFQSLNPDVVLGWEMRRRSLGFLIKRAVFGLGWKKFGLCLSRHFGGDENNYFEKATVGDVAIPGRTVLEFWRLAADELSLRSTSFEAAAYEVLGKRTPMMKRIKMRIMWNSTDWEKVLNFLTCRTERLALMIKKIGLLEIGYEVSGIANVSMKDSLTRGCQVRHEGIFGNCCTYLEMVMDSPTEADVRESRAGEQIALNLEPESGMYTGGVAVLDFTSLYPSVIIAQNMCYTTILGNYQDHLNGEPQNVGTKFAWALPREQLPDETDVHYASTNCCFVNKEKRMGILPQIQTKLLSSRAAIKKMMKSGTHSHREYKMLDSRQHALKMIANTMYGYTDAGFSGRMPNRHLAEAIVGDARCLTERAAIACRDMFGKTVIYGDTDSVFVDMEETVNRENIGDLIDYVKTMAEEITAMFPPPIDLKFEKVYWPCILETKKRYCGYPWEKAGKKPELESKGIENIRRDGVLAGGKLVTKAAKTLFDMVVDGKLSFSKLKGILIDEIVKIKSNPIAFLPDLIFEKSWRGYDGYAPGAKIPAWKIARIKYKRGGPLNGPPSGERIKYCVAVPTPESGESVFSRTWEVEEFLFGDLQPDIDWIIRIHILPGLERLLGAVHPLLRASRWEEDITGQEASVTATNGSWKTFSAAEQCIACEMDDPAPNNVFCEGCKENSAVMRVVANEKEKVENDLSKYQRKCFNCHKEAFGTASIEDLDEEFCTNLDCSNNYRLIYTERNMPAVLRNRLFEHFCSSA</sequence>
<dbReference type="InterPro" id="IPR006172">
    <property type="entry name" value="DNA-dir_DNA_pol_B"/>
</dbReference>
<evidence type="ECO:0000256" key="7">
    <source>
        <dbReference type="RuleBase" id="RU000442"/>
    </source>
</evidence>
<dbReference type="InterPro" id="IPR023211">
    <property type="entry name" value="DNA_pol_palm_dom_sf"/>
</dbReference>
<comment type="similarity">
    <text evidence="1 7">Belongs to the DNA polymerase type-B family.</text>
</comment>
<dbReference type="InterPro" id="IPR036397">
    <property type="entry name" value="RNaseH_sf"/>
</dbReference>
<gene>
    <name evidence="10" type="ORF">OKIOD_LOCUS15649</name>
</gene>
<comment type="catalytic activity">
    <reaction evidence="7">
        <text>DNA(n) + a 2'-deoxyribonucleoside 5'-triphosphate = DNA(n+1) + diphosphate</text>
        <dbReference type="Rhea" id="RHEA:22508"/>
        <dbReference type="Rhea" id="RHEA-COMP:17339"/>
        <dbReference type="Rhea" id="RHEA-COMP:17340"/>
        <dbReference type="ChEBI" id="CHEBI:33019"/>
        <dbReference type="ChEBI" id="CHEBI:61560"/>
        <dbReference type="ChEBI" id="CHEBI:173112"/>
        <dbReference type="EC" id="2.7.7.7"/>
    </reaction>
</comment>
<evidence type="ECO:0000259" key="9">
    <source>
        <dbReference type="Pfam" id="PF03104"/>
    </source>
</evidence>
<protein>
    <recommendedName>
        <fullName evidence="7">DNA polymerase</fullName>
        <ecNumber evidence="7">2.7.7.7</ecNumber>
    </recommendedName>
</protein>
<dbReference type="Pfam" id="PF00136">
    <property type="entry name" value="DNA_pol_B"/>
    <property type="match status" value="1"/>
</dbReference>
<dbReference type="InterPro" id="IPR012337">
    <property type="entry name" value="RNaseH-like_sf"/>
</dbReference>
<evidence type="ECO:0000256" key="1">
    <source>
        <dbReference type="ARBA" id="ARBA00005755"/>
    </source>
</evidence>
<dbReference type="InterPro" id="IPR006134">
    <property type="entry name" value="DNA-dir_DNA_pol_B_multi_dom"/>
</dbReference>
<evidence type="ECO:0000313" key="10">
    <source>
        <dbReference type="EMBL" id="CAG5112697.1"/>
    </source>
</evidence>
<keyword evidence="7" id="KW-0235">DNA replication</keyword>
<accession>A0ABN7TAJ8</accession>
<organism evidence="10 11">
    <name type="scientific">Oikopleura dioica</name>
    <name type="common">Tunicate</name>
    <dbReference type="NCBI Taxonomy" id="34765"/>
    <lineage>
        <taxon>Eukaryota</taxon>
        <taxon>Metazoa</taxon>
        <taxon>Chordata</taxon>
        <taxon>Tunicata</taxon>
        <taxon>Appendicularia</taxon>
        <taxon>Copelata</taxon>
        <taxon>Oikopleuridae</taxon>
        <taxon>Oikopleura</taxon>
    </lineage>
</organism>
<dbReference type="InterPro" id="IPR017964">
    <property type="entry name" value="DNA-dir_DNA_pol_B_CS"/>
</dbReference>
<dbReference type="SMART" id="SM00486">
    <property type="entry name" value="POLBc"/>
    <property type="match status" value="1"/>
</dbReference>
<evidence type="ECO:0000259" key="8">
    <source>
        <dbReference type="Pfam" id="PF00136"/>
    </source>
</evidence>
<evidence type="ECO:0000256" key="6">
    <source>
        <dbReference type="ARBA" id="ARBA00023204"/>
    </source>
</evidence>
<evidence type="ECO:0000256" key="4">
    <source>
        <dbReference type="ARBA" id="ARBA00022763"/>
    </source>
</evidence>
<dbReference type="PRINTS" id="PR00106">
    <property type="entry name" value="DNAPOLB"/>
</dbReference>
<dbReference type="InterPro" id="IPR043502">
    <property type="entry name" value="DNA/RNA_pol_sf"/>
</dbReference>
<dbReference type="Gene3D" id="3.30.420.10">
    <property type="entry name" value="Ribonuclease H-like superfamily/Ribonuclease H"/>
    <property type="match status" value="1"/>
</dbReference>
<dbReference type="InterPro" id="IPR042087">
    <property type="entry name" value="DNA_pol_B_thumb"/>
</dbReference>
<keyword evidence="2 7" id="KW-0808">Transferase</keyword>
<feature type="domain" description="DNA-directed DNA polymerase family B multifunctional" evidence="8">
    <location>
        <begin position="268"/>
        <end position="724"/>
    </location>
</feature>
<dbReference type="PANTHER" id="PTHR45812:SF1">
    <property type="entry name" value="DNA POLYMERASE ZETA CATALYTIC SUBUNIT"/>
    <property type="match status" value="1"/>
</dbReference>
<dbReference type="Gene3D" id="1.10.132.60">
    <property type="entry name" value="DNA polymerase family B, C-terminal domain"/>
    <property type="match status" value="1"/>
</dbReference>
<evidence type="ECO:0000256" key="2">
    <source>
        <dbReference type="ARBA" id="ARBA00022679"/>
    </source>
</evidence>
<dbReference type="InterPro" id="IPR030559">
    <property type="entry name" value="PolZ_Rev3"/>
</dbReference>
<keyword evidence="5 7" id="KW-0239">DNA-directed DNA polymerase</keyword>
<dbReference type="InterPro" id="IPR006133">
    <property type="entry name" value="DNA-dir_DNA_pol_B_exonuc"/>
</dbReference>
<keyword evidence="7" id="KW-0238">DNA-binding</keyword>
<evidence type="ECO:0000256" key="3">
    <source>
        <dbReference type="ARBA" id="ARBA00022695"/>
    </source>
</evidence>
<keyword evidence="4" id="KW-0227">DNA damage</keyword>
<evidence type="ECO:0000313" key="11">
    <source>
        <dbReference type="Proteomes" id="UP001158576"/>
    </source>
</evidence>
<evidence type="ECO:0000256" key="5">
    <source>
        <dbReference type="ARBA" id="ARBA00022932"/>
    </source>
</evidence>
<dbReference type="EMBL" id="OU015567">
    <property type="protein sequence ID" value="CAG5112697.1"/>
    <property type="molecule type" value="Genomic_DNA"/>
</dbReference>
<dbReference type="EC" id="2.7.7.7" evidence="7"/>
<keyword evidence="11" id="KW-1185">Reference proteome</keyword>
<keyword evidence="3 7" id="KW-0548">Nucleotidyltransferase</keyword>
<dbReference type="SUPFAM" id="SSF56672">
    <property type="entry name" value="DNA/RNA polymerases"/>
    <property type="match status" value="1"/>
</dbReference>
<dbReference type="PANTHER" id="PTHR45812">
    <property type="entry name" value="DNA POLYMERASE ZETA CATALYTIC SUBUNIT"/>
    <property type="match status" value="1"/>
</dbReference>
<dbReference type="Gene3D" id="1.10.287.690">
    <property type="entry name" value="Helix hairpin bin"/>
    <property type="match status" value="1"/>
</dbReference>
<keyword evidence="6" id="KW-0234">DNA repair</keyword>
<dbReference type="SUPFAM" id="SSF53098">
    <property type="entry name" value="Ribonuclease H-like"/>
    <property type="match status" value="1"/>
</dbReference>
<proteinExistence type="inferred from homology"/>